<sequence length="149" mass="16267">MRRSERLRSKSLKINMEQQAEKPTVAEKPAVVQTGAAKAQVGPPLGAVDIGCSESAYIIRVALPGVLRDACDLNCDIQRDGVVHITGILTDSTLENDMGHCEMKVEQLCPHEPFAVDFNLPGPVDPRLCKLSFRPDNVLEVIVMKSKMG</sequence>
<evidence type="ECO:0000313" key="1">
    <source>
        <dbReference type="EMBL" id="KAH7844116.1"/>
    </source>
</evidence>
<name>A0ACB7XST1_9ERIC</name>
<organism evidence="1 2">
    <name type="scientific">Vaccinium darrowii</name>
    <dbReference type="NCBI Taxonomy" id="229202"/>
    <lineage>
        <taxon>Eukaryota</taxon>
        <taxon>Viridiplantae</taxon>
        <taxon>Streptophyta</taxon>
        <taxon>Embryophyta</taxon>
        <taxon>Tracheophyta</taxon>
        <taxon>Spermatophyta</taxon>
        <taxon>Magnoliopsida</taxon>
        <taxon>eudicotyledons</taxon>
        <taxon>Gunneridae</taxon>
        <taxon>Pentapetalae</taxon>
        <taxon>asterids</taxon>
        <taxon>Ericales</taxon>
        <taxon>Ericaceae</taxon>
        <taxon>Vaccinioideae</taxon>
        <taxon>Vaccinieae</taxon>
        <taxon>Vaccinium</taxon>
    </lineage>
</organism>
<evidence type="ECO:0000313" key="2">
    <source>
        <dbReference type="Proteomes" id="UP000828048"/>
    </source>
</evidence>
<dbReference type="Proteomes" id="UP000828048">
    <property type="component" value="Chromosome 1"/>
</dbReference>
<dbReference type="EMBL" id="CM037151">
    <property type="protein sequence ID" value="KAH7844116.1"/>
    <property type="molecule type" value="Genomic_DNA"/>
</dbReference>
<reference evidence="1 2" key="1">
    <citation type="journal article" date="2021" name="Hortic Res">
        <title>High-quality reference genome and annotation aids understanding of berry development for evergreen blueberry (Vaccinium darrowii).</title>
        <authorList>
            <person name="Yu J."/>
            <person name="Hulse-Kemp A.M."/>
            <person name="Babiker E."/>
            <person name="Staton M."/>
        </authorList>
    </citation>
    <scope>NUCLEOTIDE SEQUENCE [LARGE SCALE GENOMIC DNA]</scope>
    <source>
        <strain evidence="2">cv. NJ 8807/NJ 8810</strain>
        <tissue evidence="1">Young leaf</tissue>
    </source>
</reference>
<protein>
    <submittedName>
        <fullName evidence="1">Uncharacterized protein</fullName>
    </submittedName>
</protein>
<keyword evidence="2" id="KW-1185">Reference proteome</keyword>
<accession>A0ACB7XST1</accession>
<gene>
    <name evidence="1" type="ORF">Vadar_024535</name>
</gene>
<comment type="caution">
    <text evidence="1">The sequence shown here is derived from an EMBL/GenBank/DDBJ whole genome shotgun (WGS) entry which is preliminary data.</text>
</comment>
<proteinExistence type="predicted"/>